<dbReference type="AlphaFoldDB" id="A0A2H3IXB3"/>
<accession>A0A2H3IXB3</accession>
<sequence>MGVGTEAVDKRRQADVMISSGWWEAKKVRAPPCRTRHNTRPWESPALLGSLRAIVGTTATTLCRIFAFFLQAVPAVSALLGSNDTDAVPNGASGCRSDIHCGCELYNQNNLPRVFAGLPSGQGSPKSEASGPWTDIERVAQAGFVQMSVNPMIPRKIGAPPSPRRGTLNSAPGMGQIAPGCFDANELYLVNSGVHESRPQS</sequence>
<organism evidence="1 2">
    <name type="scientific">Wolfiporia cocos (strain MD-104)</name>
    <name type="common">Brown rot fungus</name>
    <dbReference type="NCBI Taxonomy" id="742152"/>
    <lineage>
        <taxon>Eukaryota</taxon>
        <taxon>Fungi</taxon>
        <taxon>Dikarya</taxon>
        <taxon>Basidiomycota</taxon>
        <taxon>Agaricomycotina</taxon>
        <taxon>Agaricomycetes</taxon>
        <taxon>Polyporales</taxon>
        <taxon>Phaeolaceae</taxon>
        <taxon>Wolfiporia</taxon>
    </lineage>
</organism>
<reference evidence="1 2" key="1">
    <citation type="journal article" date="2012" name="Science">
        <title>The Paleozoic origin of enzymatic lignin decomposition reconstructed from 31 fungal genomes.</title>
        <authorList>
            <person name="Floudas D."/>
            <person name="Binder M."/>
            <person name="Riley R."/>
            <person name="Barry K."/>
            <person name="Blanchette R.A."/>
            <person name="Henrissat B."/>
            <person name="Martinez A.T."/>
            <person name="Otillar R."/>
            <person name="Spatafora J.W."/>
            <person name="Yadav J.S."/>
            <person name="Aerts A."/>
            <person name="Benoit I."/>
            <person name="Boyd A."/>
            <person name="Carlson A."/>
            <person name="Copeland A."/>
            <person name="Coutinho P.M."/>
            <person name="de Vries R.P."/>
            <person name="Ferreira P."/>
            <person name="Findley K."/>
            <person name="Foster B."/>
            <person name="Gaskell J."/>
            <person name="Glotzer D."/>
            <person name="Gorecki P."/>
            <person name="Heitman J."/>
            <person name="Hesse C."/>
            <person name="Hori C."/>
            <person name="Igarashi K."/>
            <person name="Jurgens J.A."/>
            <person name="Kallen N."/>
            <person name="Kersten P."/>
            <person name="Kohler A."/>
            <person name="Kuees U."/>
            <person name="Kumar T.K.A."/>
            <person name="Kuo A."/>
            <person name="LaButti K."/>
            <person name="Larrondo L.F."/>
            <person name="Lindquist E."/>
            <person name="Ling A."/>
            <person name="Lombard V."/>
            <person name="Lucas S."/>
            <person name="Lundell T."/>
            <person name="Martin R."/>
            <person name="McLaughlin D.J."/>
            <person name="Morgenstern I."/>
            <person name="Morin E."/>
            <person name="Murat C."/>
            <person name="Nagy L.G."/>
            <person name="Nolan M."/>
            <person name="Ohm R.A."/>
            <person name="Patyshakuliyeva A."/>
            <person name="Rokas A."/>
            <person name="Ruiz-Duenas F.J."/>
            <person name="Sabat G."/>
            <person name="Salamov A."/>
            <person name="Samejima M."/>
            <person name="Schmutz J."/>
            <person name="Slot J.C."/>
            <person name="St John F."/>
            <person name="Stenlid J."/>
            <person name="Sun H."/>
            <person name="Sun S."/>
            <person name="Syed K."/>
            <person name="Tsang A."/>
            <person name="Wiebenga A."/>
            <person name="Young D."/>
            <person name="Pisabarro A."/>
            <person name="Eastwood D.C."/>
            <person name="Martin F."/>
            <person name="Cullen D."/>
            <person name="Grigoriev I.V."/>
            <person name="Hibbett D.S."/>
        </authorList>
    </citation>
    <scope>NUCLEOTIDE SEQUENCE [LARGE SCALE GENOMIC DNA]</scope>
    <source>
        <strain evidence="1 2">MD-104</strain>
    </source>
</reference>
<protein>
    <submittedName>
        <fullName evidence="1">Uncharacterized protein</fullName>
    </submittedName>
</protein>
<gene>
    <name evidence="1" type="ORF">WOLCODRAFT_155253</name>
</gene>
<evidence type="ECO:0000313" key="1">
    <source>
        <dbReference type="EMBL" id="PCH34596.1"/>
    </source>
</evidence>
<evidence type="ECO:0000313" key="2">
    <source>
        <dbReference type="Proteomes" id="UP000218811"/>
    </source>
</evidence>
<proteinExistence type="predicted"/>
<dbReference type="Proteomes" id="UP000218811">
    <property type="component" value="Unassembled WGS sequence"/>
</dbReference>
<name>A0A2H3IXB3_WOLCO</name>
<keyword evidence="2" id="KW-1185">Reference proteome</keyword>
<dbReference type="EMBL" id="KB467832">
    <property type="protein sequence ID" value="PCH34596.1"/>
    <property type="molecule type" value="Genomic_DNA"/>
</dbReference>